<dbReference type="PANTHER" id="PTHR31302">
    <property type="entry name" value="TRANSMEMBRANE PROTEIN WITH METALLOPHOSPHOESTERASE DOMAIN-RELATED"/>
    <property type="match status" value="1"/>
</dbReference>
<dbReference type="Proteomes" id="UP000245655">
    <property type="component" value="Unassembled WGS sequence"/>
</dbReference>
<reference evidence="3 4" key="1">
    <citation type="submission" date="2018-05" db="EMBL/GenBank/DDBJ databases">
        <title>Genomic Encyclopedia of Type Strains, Phase IV (KMG-IV): sequencing the most valuable type-strain genomes for metagenomic binning, comparative biology and taxonomic classification.</title>
        <authorList>
            <person name="Goeker M."/>
        </authorList>
    </citation>
    <scope>NUCLEOTIDE SEQUENCE [LARGE SCALE GENOMIC DNA]</scope>
    <source>
        <strain evidence="3 4">DSM 7229</strain>
    </source>
</reference>
<dbReference type="GO" id="GO:0016787">
    <property type="term" value="F:hydrolase activity"/>
    <property type="evidence" value="ECO:0007669"/>
    <property type="project" value="InterPro"/>
</dbReference>
<keyword evidence="1" id="KW-1133">Transmembrane helix</keyword>
<evidence type="ECO:0000256" key="1">
    <source>
        <dbReference type="SAM" id="Phobius"/>
    </source>
</evidence>
<dbReference type="CDD" id="cd07385">
    <property type="entry name" value="MPP_YkuE_C"/>
    <property type="match status" value="1"/>
</dbReference>
<dbReference type="AlphaFoldDB" id="A0A2V1ZTN4"/>
<dbReference type="PANTHER" id="PTHR31302:SF0">
    <property type="entry name" value="TRANSMEMBRANE PROTEIN WITH METALLOPHOSPHOESTERASE DOMAIN"/>
    <property type="match status" value="1"/>
</dbReference>
<organism evidence="3 4">
    <name type="scientific">Psychrobacter immobilis</name>
    <dbReference type="NCBI Taxonomy" id="498"/>
    <lineage>
        <taxon>Bacteria</taxon>
        <taxon>Pseudomonadati</taxon>
        <taxon>Pseudomonadota</taxon>
        <taxon>Gammaproteobacteria</taxon>
        <taxon>Moraxellales</taxon>
        <taxon>Moraxellaceae</taxon>
        <taxon>Psychrobacter</taxon>
    </lineage>
</organism>
<dbReference type="InterPro" id="IPR029052">
    <property type="entry name" value="Metallo-depent_PP-like"/>
</dbReference>
<dbReference type="SUPFAM" id="SSF56300">
    <property type="entry name" value="Metallo-dependent phosphatases"/>
    <property type="match status" value="1"/>
</dbReference>
<sequence length="380" mass="42388">MRYAFFITIFVLLQLFSVGAALSVQWWLQPWQTAGLQTSVWVIVFVITNGLLLLSVNRAFKNSYRWISGWMLVMHFMLLTALVTSLFYGGYWLVTSLTGDALATPATVDFGLRILALAVFIGLFVYALYSAYAPVVRELSVDIDKPLAKPLRIAVASDLHIGRLFGSGAIDRLHHLIVQHKADILLMPGDIMDDNIQAFTKYNMAKNLAELCKSLPYGVYATLGNHDLYGHEQPIVQALRAAGVQLLNDEVIGIEHEGQPIWLVGRFDNHKRQRVATTDLLAQVDTTQPVILLDHRPSDIAEHSQMPIDLQLSGHTYNGQIFPANFIVSAINRLGYGYEAMGKGHFVVSSGYGFWGIPFRLGSRSEIWLITLNGQVEDNV</sequence>
<dbReference type="Gene3D" id="3.60.21.10">
    <property type="match status" value="1"/>
</dbReference>
<dbReference type="RefSeq" id="WP_109592242.1">
    <property type="nucleotide sequence ID" value="NZ_CAJGZY010000015.1"/>
</dbReference>
<dbReference type="GeneID" id="60256036"/>
<dbReference type="InterPro" id="IPR004843">
    <property type="entry name" value="Calcineurin-like_PHP"/>
</dbReference>
<feature type="transmembrane region" description="Helical" evidence="1">
    <location>
        <begin position="39"/>
        <end position="60"/>
    </location>
</feature>
<dbReference type="Pfam" id="PF00149">
    <property type="entry name" value="Metallophos"/>
    <property type="match status" value="1"/>
</dbReference>
<dbReference type="InterPro" id="IPR051158">
    <property type="entry name" value="Metallophosphoesterase_sf"/>
</dbReference>
<feature type="transmembrane region" description="Helical" evidence="1">
    <location>
        <begin position="72"/>
        <end position="94"/>
    </location>
</feature>
<protein>
    <recommendedName>
        <fullName evidence="2">Calcineurin-like phosphoesterase domain-containing protein</fullName>
    </recommendedName>
</protein>
<keyword evidence="4" id="KW-1185">Reference proteome</keyword>
<accession>A0A2V1ZTN4</accession>
<gene>
    <name evidence="3" type="ORF">C8D84_11549</name>
</gene>
<proteinExistence type="predicted"/>
<evidence type="ECO:0000259" key="2">
    <source>
        <dbReference type="Pfam" id="PF00149"/>
    </source>
</evidence>
<dbReference type="EMBL" id="QGGM01000015">
    <property type="protein sequence ID" value="PWK07369.1"/>
    <property type="molecule type" value="Genomic_DNA"/>
</dbReference>
<keyword evidence="1" id="KW-0472">Membrane</keyword>
<evidence type="ECO:0000313" key="4">
    <source>
        <dbReference type="Proteomes" id="UP000245655"/>
    </source>
</evidence>
<evidence type="ECO:0000313" key="3">
    <source>
        <dbReference type="EMBL" id="PWK07369.1"/>
    </source>
</evidence>
<name>A0A2V1ZTN4_PSYIM</name>
<feature type="transmembrane region" description="Helical" evidence="1">
    <location>
        <begin position="114"/>
        <end position="135"/>
    </location>
</feature>
<feature type="domain" description="Calcineurin-like phosphoesterase" evidence="2">
    <location>
        <begin position="151"/>
        <end position="316"/>
    </location>
</feature>
<keyword evidence="1" id="KW-0812">Transmembrane</keyword>
<comment type="caution">
    <text evidence="3">The sequence shown here is derived from an EMBL/GenBank/DDBJ whole genome shotgun (WGS) entry which is preliminary data.</text>
</comment>